<dbReference type="InterPro" id="IPR001279">
    <property type="entry name" value="Metallo-B-lactamas"/>
</dbReference>
<dbReference type="Pfam" id="PF00753">
    <property type="entry name" value="Lactamase_B"/>
    <property type="match status" value="1"/>
</dbReference>
<dbReference type="SUPFAM" id="SSF56281">
    <property type="entry name" value="Metallo-hydrolase/oxidoreductase"/>
    <property type="match status" value="1"/>
</dbReference>
<dbReference type="PANTHER" id="PTHR46233">
    <property type="entry name" value="HYDROXYACYLGLUTATHIONE HYDROLASE GLOC"/>
    <property type="match status" value="1"/>
</dbReference>
<dbReference type="PANTHER" id="PTHR46233:SF3">
    <property type="entry name" value="HYDROXYACYLGLUTATHIONE HYDROLASE GLOC"/>
    <property type="match status" value="1"/>
</dbReference>
<accession>A0A0L6JQX7</accession>
<evidence type="ECO:0000313" key="6">
    <source>
        <dbReference type="EMBL" id="KNY28110.1"/>
    </source>
</evidence>
<keyword evidence="2" id="KW-0479">Metal-binding</keyword>
<evidence type="ECO:0000313" key="7">
    <source>
        <dbReference type="Proteomes" id="UP000036923"/>
    </source>
</evidence>
<dbReference type="Proteomes" id="UP000036923">
    <property type="component" value="Unassembled WGS sequence"/>
</dbReference>
<keyword evidence="4" id="KW-0862">Zinc</keyword>
<dbReference type="GO" id="GO:0016787">
    <property type="term" value="F:hydrolase activity"/>
    <property type="evidence" value="ECO:0007669"/>
    <property type="project" value="UniProtKB-KW"/>
</dbReference>
<dbReference type="GO" id="GO:0046872">
    <property type="term" value="F:metal ion binding"/>
    <property type="evidence" value="ECO:0007669"/>
    <property type="project" value="UniProtKB-KW"/>
</dbReference>
<dbReference type="RefSeq" id="WP_036939155.1">
    <property type="nucleotide sequence ID" value="NZ_JQKC01000008.1"/>
</dbReference>
<dbReference type="InterPro" id="IPR051453">
    <property type="entry name" value="MBL_Glyoxalase_II"/>
</dbReference>
<sequence length="205" mass="22515">MILECLPNGMFESNCYILGINGEGLIIDAGVNSSYVIKRVDEHKLKIKYILLTHGHIDHICHTDDLKEAVGGSVVIHEDDADFLTNPVFNCSFVFGEGRTFGIPDIKVKDGDVLKLSDTNLEIIHTPGHTPGGMCIKVGNILFTGDTLFKYSTGRTDLPGGSRDNIIKSIKNKLLTLPDEIQVYPGHNEASTIGFEKINNMVLDM</sequence>
<proteinExistence type="predicted"/>
<reference evidence="7" key="1">
    <citation type="submission" date="2015-07" db="EMBL/GenBank/DDBJ databases">
        <title>Near-Complete Genome Sequence of the Cellulolytic Bacterium Bacteroides (Pseudobacteroides) cellulosolvens ATCC 35603.</title>
        <authorList>
            <person name="Dassa B."/>
            <person name="Utturkar S.M."/>
            <person name="Klingeman D.M."/>
            <person name="Hurt R.A."/>
            <person name="Keller M."/>
            <person name="Xu J."/>
            <person name="Reddy Y.H.K."/>
            <person name="Borovok I."/>
            <person name="Grinberg I.R."/>
            <person name="Lamed R."/>
            <person name="Zhivin O."/>
            <person name="Bayer E.A."/>
            <person name="Brown S.D."/>
        </authorList>
    </citation>
    <scope>NUCLEOTIDE SEQUENCE [LARGE SCALE GENOMIC DNA]</scope>
    <source>
        <strain evidence="7">DSM 2933</strain>
    </source>
</reference>
<dbReference type="EMBL" id="LGTC01000001">
    <property type="protein sequence ID" value="KNY28110.1"/>
    <property type="molecule type" value="Genomic_DNA"/>
</dbReference>
<comment type="caution">
    <text evidence="6">The sequence shown here is derived from an EMBL/GenBank/DDBJ whole genome shotgun (WGS) entry which is preliminary data.</text>
</comment>
<organism evidence="6 7">
    <name type="scientific">Pseudobacteroides cellulosolvens ATCC 35603 = DSM 2933</name>
    <dbReference type="NCBI Taxonomy" id="398512"/>
    <lineage>
        <taxon>Bacteria</taxon>
        <taxon>Bacillati</taxon>
        <taxon>Bacillota</taxon>
        <taxon>Clostridia</taxon>
        <taxon>Eubacteriales</taxon>
        <taxon>Oscillospiraceae</taxon>
        <taxon>Pseudobacteroides</taxon>
    </lineage>
</organism>
<evidence type="ECO:0000256" key="3">
    <source>
        <dbReference type="ARBA" id="ARBA00022801"/>
    </source>
</evidence>
<gene>
    <name evidence="6" type="ORF">Bccel_3381</name>
</gene>
<evidence type="ECO:0000259" key="5">
    <source>
        <dbReference type="SMART" id="SM00849"/>
    </source>
</evidence>
<dbReference type="Gene3D" id="3.60.15.10">
    <property type="entry name" value="Ribonuclease Z/Hydroxyacylglutathione hydrolase-like"/>
    <property type="match status" value="1"/>
</dbReference>
<comment type="cofactor">
    <cofactor evidence="1">
        <name>Zn(2+)</name>
        <dbReference type="ChEBI" id="CHEBI:29105"/>
    </cofactor>
</comment>
<dbReference type="AlphaFoldDB" id="A0A0L6JQX7"/>
<dbReference type="InterPro" id="IPR036866">
    <property type="entry name" value="RibonucZ/Hydroxyglut_hydro"/>
</dbReference>
<dbReference type="CDD" id="cd06262">
    <property type="entry name" value="metallo-hydrolase-like_MBL-fold"/>
    <property type="match status" value="1"/>
</dbReference>
<dbReference type="SMART" id="SM00849">
    <property type="entry name" value="Lactamase_B"/>
    <property type="match status" value="1"/>
</dbReference>
<evidence type="ECO:0000256" key="1">
    <source>
        <dbReference type="ARBA" id="ARBA00001947"/>
    </source>
</evidence>
<keyword evidence="3" id="KW-0378">Hydrolase</keyword>
<keyword evidence="7" id="KW-1185">Reference proteome</keyword>
<evidence type="ECO:0000256" key="2">
    <source>
        <dbReference type="ARBA" id="ARBA00022723"/>
    </source>
</evidence>
<dbReference type="eggNOG" id="COG0491">
    <property type="taxonomic scope" value="Bacteria"/>
</dbReference>
<feature type="domain" description="Metallo-beta-lactamase" evidence="5">
    <location>
        <begin position="12"/>
        <end position="187"/>
    </location>
</feature>
<dbReference type="OrthoDB" id="9802248at2"/>
<dbReference type="STRING" id="398512.Bccel_3381"/>
<evidence type="ECO:0000256" key="4">
    <source>
        <dbReference type="ARBA" id="ARBA00022833"/>
    </source>
</evidence>
<name>A0A0L6JQX7_9FIRM</name>
<protein>
    <submittedName>
        <fullName evidence="6">Beta-lactamase domain protein</fullName>
    </submittedName>
</protein>